<evidence type="ECO:0000259" key="2">
    <source>
        <dbReference type="Pfam" id="PF09851"/>
    </source>
</evidence>
<gene>
    <name evidence="3" type="ORF">UFOPK3444_01370</name>
</gene>
<name>A0A6J7ELL3_9ZZZZ</name>
<sequence length="130" mass="14193">MTLATFGLAEALGTALAVFFLVIWLWILISIIGDLFRDHKLSGWAKAIWIFFLATITPLAALVYLIARGGGMRERAVAQQAEMQDQMSSYIREQAATGSPASELEKLSSLRANGTITDDEFAKLKAKITG</sequence>
<dbReference type="EMBL" id="CAFBLU010000030">
    <property type="protein sequence ID" value="CAB4880513.1"/>
    <property type="molecule type" value="Genomic_DNA"/>
</dbReference>
<keyword evidence="1" id="KW-0812">Transmembrane</keyword>
<dbReference type="InterPro" id="IPR018649">
    <property type="entry name" value="SHOCT"/>
</dbReference>
<reference evidence="3" key="1">
    <citation type="submission" date="2020-05" db="EMBL/GenBank/DDBJ databases">
        <authorList>
            <person name="Chiriac C."/>
            <person name="Salcher M."/>
            <person name="Ghai R."/>
            <person name="Kavagutti S V."/>
        </authorList>
    </citation>
    <scope>NUCLEOTIDE SEQUENCE</scope>
</reference>
<accession>A0A6J7ELL3</accession>
<dbReference type="AlphaFoldDB" id="A0A6J7ELL3"/>
<evidence type="ECO:0000313" key="3">
    <source>
        <dbReference type="EMBL" id="CAB4880513.1"/>
    </source>
</evidence>
<feature type="domain" description="SHOCT" evidence="2">
    <location>
        <begin position="103"/>
        <end position="128"/>
    </location>
</feature>
<dbReference type="Pfam" id="PF09851">
    <property type="entry name" value="SHOCT"/>
    <property type="match status" value="1"/>
</dbReference>
<organism evidence="3">
    <name type="scientific">freshwater metagenome</name>
    <dbReference type="NCBI Taxonomy" id="449393"/>
    <lineage>
        <taxon>unclassified sequences</taxon>
        <taxon>metagenomes</taxon>
        <taxon>ecological metagenomes</taxon>
    </lineage>
</organism>
<keyword evidence="1" id="KW-1133">Transmembrane helix</keyword>
<protein>
    <submittedName>
        <fullName evidence="3">Unannotated protein</fullName>
    </submittedName>
</protein>
<evidence type="ECO:0000256" key="1">
    <source>
        <dbReference type="SAM" id="Phobius"/>
    </source>
</evidence>
<feature type="transmembrane region" description="Helical" evidence="1">
    <location>
        <begin position="12"/>
        <end position="36"/>
    </location>
</feature>
<feature type="transmembrane region" description="Helical" evidence="1">
    <location>
        <begin position="48"/>
        <end position="67"/>
    </location>
</feature>
<keyword evidence="1" id="KW-0472">Membrane</keyword>
<proteinExistence type="predicted"/>